<gene>
    <name evidence="3" type="ORF">ACFQDL_08480</name>
</gene>
<reference evidence="4" key="1">
    <citation type="journal article" date="2019" name="Int. J. Syst. Evol. Microbiol.">
        <title>The Global Catalogue of Microorganisms (GCM) 10K type strain sequencing project: providing services to taxonomists for standard genome sequencing and annotation.</title>
        <authorList>
            <consortium name="The Broad Institute Genomics Platform"/>
            <consortium name="The Broad Institute Genome Sequencing Center for Infectious Disease"/>
            <person name="Wu L."/>
            <person name="Ma J."/>
        </authorList>
    </citation>
    <scope>NUCLEOTIDE SEQUENCE [LARGE SCALE GENOMIC DNA]</scope>
    <source>
        <strain evidence="4">NBRC 111756</strain>
    </source>
</reference>
<keyword evidence="1" id="KW-0472">Membrane</keyword>
<feature type="transmembrane region" description="Helical" evidence="1">
    <location>
        <begin position="43"/>
        <end position="64"/>
    </location>
</feature>
<name>A0ABW1ZY65_9GAMM</name>
<dbReference type="PANTHER" id="PTHR30336:SF4">
    <property type="entry name" value="ENVELOPE BIOGENESIS FACTOR ELYC"/>
    <property type="match status" value="1"/>
</dbReference>
<dbReference type="Gene3D" id="3.40.50.620">
    <property type="entry name" value="HUPs"/>
    <property type="match status" value="1"/>
</dbReference>
<dbReference type="Proteomes" id="UP001596422">
    <property type="component" value="Unassembled WGS sequence"/>
</dbReference>
<evidence type="ECO:0000313" key="3">
    <source>
        <dbReference type="EMBL" id="MFC6670115.1"/>
    </source>
</evidence>
<keyword evidence="4" id="KW-1185">Reference proteome</keyword>
<evidence type="ECO:0000256" key="1">
    <source>
        <dbReference type="SAM" id="Phobius"/>
    </source>
</evidence>
<proteinExistence type="predicted"/>
<organism evidence="3 4">
    <name type="scientific">Marinobacterium aestuariivivens</name>
    <dbReference type="NCBI Taxonomy" id="1698799"/>
    <lineage>
        <taxon>Bacteria</taxon>
        <taxon>Pseudomonadati</taxon>
        <taxon>Pseudomonadota</taxon>
        <taxon>Gammaproteobacteria</taxon>
        <taxon>Oceanospirillales</taxon>
        <taxon>Oceanospirillaceae</taxon>
        <taxon>Marinobacterium</taxon>
    </lineage>
</organism>
<dbReference type="Pfam" id="PF02698">
    <property type="entry name" value="DUF218"/>
    <property type="match status" value="1"/>
</dbReference>
<keyword evidence="1" id="KW-1133">Transmembrane helix</keyword>
<feature type="domain" description="DUF218" evidence="2">
    <location>
        <begin position="82"/>
        <end position="244"/>
    </location>
</feature>
<keyword evidence="1" id="KW-0812">Transmembrane</keyword>
<dbReference type="CDD" id="cd06259">
    <property type="entry name" value="YdcF-like"/>
    <property type="match status" value="1"/>
</dbReference>
<dbReference type="InterPro" id="IPR051599">
    <property type="entry name" value="Cell_Envelope_Assoc"/>
</dbReference>
<dbReference type="RefSeq" id="WP_379908627.1">
    <property type="nucleotide sequence ID" value="NZ_JBHSWE010000001.1"/>
</dbReference>
<dbReference type="EMBL" id="JBHSWE010000001">
    <property type="protein sequence ID" value="MFC6670115.1"/>
    <property type="molecule type" value="Genomic_DNA"/>
</dbReference>
<protein>
    <submittedName>
        <fullName evidence="3">YdcF family protein</fullName>
    </submittedName>
</protein>
<dbReference type="InterPro" id="IPR003848">
    <property type="entry name" value="DUF218"/>
</dbReference>
<evidence type="ECO:0000313" key="4">
    <source>
        <dbReference type="Proteomes" id="UP001596422"/>
    </source>
</evidence>
<dbReference type="PANTHER" id="PTHR30336">
    <property type="entry name" value="INNER MEMBRANE PROTEIN, PROBABLE PERMEASE"/>
    <property type="match status" value="1"/>
</dbReference>
<evidence type="ECO:0000259" key="2">
    <source>
        <dbReference type="Pfam" id="PF02698"/>
    </source>
</evidence>
<accession>A0ABW1ZY65</accession>
<dbReference type="InterPro" id="IPR014729">
    <property type="entry name" value="Rossmann-like_a/b/a_fold"/>
</dbReference>
<sequence>MENALFLLSKTLWLAVQPDNLLVLLLLAGVVGLWLGRRGARTLLSLLAVPACALMLFPLGDLLLQPLETRFDRPALPKQVAGILVLGGAEDAQLSDRWQQPQFNMAAERLMLLPELMQRYPDSPVLVTGGSASVLNPQYRGADVARDWLESLPPLANPVLFERDARNTWENARQSARLLGGVPSEPWLLVTSAYHMPRSVGIYRQLGWQVIPYPVDYYGSGLRYRPQFAGNLRDLVTAVKEWSGLLIYHLLGRTDRLFPGPES</sequence>
<feature type="transmembrane region" description="Helical" evidence="1">
    <location>
        <begin position="20"/>
        <end position="36"/>
    </location>
</feature>
<comment type="caution">
    <text evidence="3">The sequence shown here is derived from an EMBL/GenBank/DDBJ whole genome shotgun (WGS) entry which is preliminary data.</text>
</comment>